<dbReference type="Proteomes" id="UP000018502">
    <property type="component" value="Unassembled WGS sequence"/>
</dbReference>
<reference evidence="1 2" key="1">
    <citation type="journal article" date="2014" name="Emerg. Infect. Dis.">
        <title>High-level Relatedness among Mycobacterium abscessus subsp. massiliense Strains from Widely Separated Outbreaks.</title>
        <authorList>
            <person name="Tettelin H."/>
            <person name="Davidson R.M."/>
            <person name="Agrawal S."/>
            <person name="Aitken M.L."/>
            <person name="Shallom S."/>
            <person name="Hasan N.A."/>
            <person name="Strong M."/>
            <person name="Nogueira de Moura V.C."/>
            <person name="De Groote M.A."/>
            <person name="Duarte R.S."/>
            <person name="Hine E."/>
            <person name="Parankush S."/>
            <person name="Su Q."/>
            <person name="Daugherty S.C."/>
            <person name="Fraser C.M."/>
            <person name="Brown-Elliott B.A."/>
            <person name="Wallace R.J.Jr."/>
            <person name="Holland S.M."/>
            <person name="Sampaio E.P."/>
            <person name="Olivier K.N."/>
            <person name="Jackson M."/>
            <person name="Zelazny A.M."/>
        </authorList>
    </citation>
    <scope>NUCLEOTIDE SEQUENCE [LARGE SCALE GENOMIC DNA]</scope>
    <source>
        <strain evidence="1 2">MAB_091912_2446</strain>
    </source>
</reference>
<name>A0A829M859_9MYCO</name>
<dbReference type="AlphaFoldDB" id="A0A829M859"/>
<evidence type="ECO:0000313" key="2">
    <source>
        <dbReference type="Proteomes" id="UP000018502"/>
    </source>
</evidence>
<sequence>MNMPKQVRKAATDVQAALDAGDTDRARYMLGLLVEMVSEPQARWQPWSYYVPRVAEEFGDGERDAV</sequence>
<protein>
    <submittedName>
        <fullName evidence="1">Uncharacterized protein</fullName>
    </submittedName>
</protein>
<organism evidence="1 2">
    <name type="scientific">Mycobacteroides abscessus MAB_091912_2446</name>
    <dbReference type="NCBI Taxonomy" id="1335414"/>
    <lineage>
        <taxon>Bacteria</taxon>
        <taxon>Bacillati</taxon>
        <taxon>Actinomycetota</taxon>
        <taxon>Actinomycetes</taxon>
        <taxon>Mycobacteriales</taxon>
        <taxon>Mycobacteriaceae</taxon>
        <taxon>Mycobacteroides</taxon>
        <taxon>Mycobacteroides abscessus</taxon>
    </lineage>
</organism>
<proteinExistence type="predicted"/>
<accession>A0A829M859</accession>
<dbReference type="EMBL" id="AYTF01000002">
    <property type="protein sequence ID" value="ESV62300.1"/>
    <property type="molecule type" value="Genomic_DNA"/>
</dbReference>
<gene>
    <name evidence="1" type="ORF">L833_4705</name>
</gene>
<evidence type="ECO:0000313" key="1">
    <source>
        <dbReference type="EMBL" id="ESV62300.1"/>
    </source>
</evidence>
<comment type="caution">
    <text evidence="1">The sequence shown here is derived from an EMBL/GenBank/DDBJ whole genome shotgun (WGS) entry which is preliminary data.</text>
</comment>